<dbReference type="PANTHER" id="PTHR43283">
    <property type="entry name" value="BETA-LACTAMASE-RELATED"/>
    <property type="match status" value="1"/>
</dbReference>
<evidence type="ECO:0000313" key="2">
    <source>
        <dbReference type="EMBL" id="CAF4536725.1"/>
    </source>
</evidence>
<dbReference type="AlphaFoldDB" id="A0A820XUU5"/>
<dbReference type="InterPro" id="IPR050789">
    <property type="entry name" value="Diverse_Enzym_Activities"/>
</dbReference>
<accession>A0A820XUU5</accession>
<dbReference type="Proteomes" id="UP000663862">
    <property type="component" value="Unassembled WGS sequence"/>
</dbReference>
<sequence>MIFILLQIAFVIILSLAYLNRHYRVHLHIITGFVAKAMCSGVFIAGRNEGLKEKDDLPSDLMKYATVTIDHKDLSASSSFFGLAHSKAIYRPGLGATLIHELTEKEIRAQKFNLTSPPDVNQDDIPWPMGDKTDHYSIPSNINRTLLQDAISSLFIEKDRKKLINTRAVVVVYDGKLIAEQYARSWPRTSKHLGWSMTKSIISALFGIVAQEKNLDINGPAPVSEWNESDDPRHSITIKDLLQQTSGLNFVEDYTSSSDALKMLYLTSNMAKNAASHALGDKPGTQFSYSSGNTNILSRIIRDIVGENEYHSFPYRKLFYKLGMNSFIMEVDASGTFVGSSYSYGTARDWARFGLLYLSNGLYNNEQILSKDWIEQTIKSSGANRGYRYGFQFWLNNPVSDDSSERRFPNAPTDMYYASGNLGQNVFIIPSKKLAIVRLGATKTPGSDYGADDFLKTVIASIE</sequence>
<gene>
    <name evidence="2" type="ORF">TSG867_LOCUS23675</name>
</gene>
<dbReference type="InterPro" id="IPR001466">
    <property type="entry name" value="Beta-lactam-related"/>
</dbReference>
<dbReference type="Pfam" id="PF00144">
    <property type="entry name" value="Beta-lactamase"/>
    <property type="match status" value="1"/>
</dbReference>
<reference evidence="2" key="1">
    <citation type="submission" date="2021-02" db="EMBL/GenBank/DDBJ databases">
        <authorList>
            <person name="Nowell W R."/>
        </authorList>
    </citation>
    <scope>NUCLEOTIDE SEQUENCE</scope>
</reference>
<comment type="caution">
    <text evidence="2">The sequence shown here is derived from an EMBL/GenBank/DDBJ whole genome shotgun (WGS) entry which is preliminary data.</text>
</comment>
<organism evidence="2 3">
    <name type="scientific">Rotaria socialis</name>
    <dbReference type="NCBI Taxonomy" id="392032"/>
    <lineage>
        <taxon>Eukaryota</taxon>
        <taxon>Metazoa</taxon>
        <taxon>Spiralia</taxon>
        <taxon>Gnathifera</taxon>
        <taxon>Rotifera</taxon>
        <taxon>Eurotatoria</taxon>
        <taxon>Bdelloidea</taxon>
        <taxon>Philodinida</taxon>
        <taxon>Philodinidae</taxon>
        <taxon>Rotaria</taxon>
    </lineage>
</organism>
<dbReference type="SUPFAM" id="SSF56601">
    <property type="entry name" value="beta-lactamase/transpeptidase-like"/>
    <property type="match status" value="1"/>
</dbReference>
<dbReference type="PANTHER" id="PTHR43283:SF7">
    <property type="entry name" value="BETA-LACTAMASE-RELATED DOMAIN-CONTAINING PROTEIN"/>
    <property type="match status" value="1"/>
</dbReference>
<proteinExistence type="predicted"/>
<evidence type="ECO:0000313" key="3">
    <source>
        <dbReference type="Proteomes" id="UP000663862"/>
    </source>
</evidence>
<dbReference type="EMBL" id="CAJOBQ010002065">
    <property type="protein sequence ID" value="CAF4536725.1"/>
    <property type="molecule type" value="Genomic_DNA"/>
</dbReference>
<feature type="domain" description="Beta-lactamase-related" evidence="1">
    <location>
        <begin position="167"/>
        <end position="453"/>
    </location>
</feature>
<protein>
    <recommendedName>
        <fullName evidence="1">Beta-lactamase-related domain-containing protein</fullName>
    </recommendedName>
</protein>
<dbReference type="InterPro" id="IPR012338">
    <property type="entry name" value="Beta-lactam/transpept-like"/>
</dbReference>
<name>A0A820XUU5_9BILA</name>
<dbReference type="Gene3D" id="3.40.710.10">
    <property type="entry name" value="DD-peptidase/beta-lactamase superfamily"/>
    <property type="match status" value="1"/>
</dbReference>
<evidence type="ECO:0000259" key="1">
    <source>
        <dbReference type="Pfam" id="PF00144"/>
    </source>
</evidence>